<dbReference type="Proteomes" id="UP000011668">
    <property type="component" value="Unassembled WGS sequence"/>
</dbReference>
<evidence type="ECO:0000313" key="1">
    <source>
        <dbReference type="EMBL" id="ELU38112.1"/>
    </source>
</evidence>
<reference evidence="1 2" key="1">
    <citation type="journal article" date="2013" name="Nat. Commun.">
        <title>The evolution and pathogenic mechanisms of the rice sheath blight pathogen.</title>
        <authorList>
            <person name="Zheng A."/>
            <person name="Lin R."/>
            <person name="Xu L."/>
            <person name="Qin P."/>
            <person name="Tang C."/>
            <person name="Ai P."/>
            <person name="Zhang D."/>
            <person name="Liu Y."/>
            <person name="Sun Z."/>
            <person name="Feng H."/>
            <person name="Wang Y."/>
            <person name="Chen Y."/>
            <person name="Liang X."/>
            <person name="Fu R."/>
            <person name="Li Q."/>
            <person name="Zhang J."/>
            <person name="Yu X."/>
            <person name="Xie Z."/>
            <person name="Ding L."/>
            <person name="Guan P."/>
            <person name="Tang J."/>
            <person name="Liang Y."/>
            <person name="Wang S."/>
            <person name="Deng Q."/>
            <person name="Li S."/>
            <person name="Zhu J."/>
            <person name="Wang L."/>
            <person name="Liu H."/>
            <person name="Li P."/>
        </authorList>
    </citation>
    <scope>NUCLEOTIDE SEQUENCE [LARGE SCALE GENOMIC DNA]</scope>
    <source>
        <strain evidence="2">AG-1 IA</strain>
    </source>
</reference>
<name>L8WMU9_THACA</name>
<dbReference type="EMBL" id="AFRT01002256">
    <property type="protein sequence ID" value="ELU38112.1"/>
    <property type="molecule type" value="Genomic_DNA"/>
</dbReference>
<comment type="caution">
    <text evidence="1">The sequence shown here is derived from an EMBL/GenBank/DDBJ whole genome shotgun (WGS) entry which is preliminary data.</text>
</comment>
<sequence>MGRGRKTATLAAVDDEMVGPSAAVESQAAPKGKRGRQAKQELINATDALLRRGNLPRLTSVEGTWPRVQPWLSIPVPPPTISTRFRSRSLFSFHFGFQLRLHAEASGKPRIFRGLGTVSGFISCFMFGSFGSRLRDTRCLSAEHIGVPELYRVLYAEQPQK</sequence>
<organism evidence="1 2">
    <name type="scientific">Thanatephorus cucumeris (strain AG1-IA)</name>
    <name type="common">Rice sheath blight fungus</name>
    <name type="synonym">Rhizoctonia solani</name>
    <dbReference type="NCBI Taxonomy" id="983506"/>
    <lineage>
        <taxon>Eukaryota</taxon>
        <taxon>Fungi</taxon>
        <taxon>Dikarya</taxon>
        <taxon>Basidiomycota</taxon>
        <taxon>Agaricomycotina</taxon>
        <taxon>Agaricomycetes</taxon>
        <taxon>Cantharellales</taxon>
        <taxon>Ceratobasidiaceae</taxon>
        <taxon>Rhizoctonia</taxon>
        <taxon>Rhizoctonia solani AG-1</taxon>
    </lineage>
</organism>
<accession>L8WMU9</accession>
<evidence type="ECO:0000313" key="2">
    <source>
        <dbReference type="Proteomes" id="UP000011668"/>
    </source>
</evidence>
<dbReference type="HOGENOM" id="CLU_1644870_0_0_1"/>
<keyword evidence="2" id="KW-1185">Reference proteome</keyword>
<gene>
    <name evidence="1" type="ORF">AG1IA_07859</name>
</gene>
<dbReference type="AlphaFoldDB" id="L8WMU9"/>
<proteinExistence type="predicted"/>
<protein>
    <submittedName>
        <fullName evidence="1">Uncharacterized protein</fullName>
    </submittedName>
</protein>